<organism evidence="7 8">
    <name type="scientific">Thermanaerovibrio acidaminovorans (strain ATCC 49978 / DSM 6589 / Su883)</name>
    <name type="common">Selenomonas acidaminovorans</name>
    <dbReference type="NCBI Taxonomy" id="525903"/>
    <lineage>
        <taxon>Bacteria</taxon>
        <taxon>Thermotogati</taxon>
        <taxon>Synergistota</taxon>
        <taxon>Synergistia</taxon>
        <taxon>Synergistales</taxon>
        <taxon>Synergistaceae</taxon>
        <taxon>Thermanaerovibrio</taxon>
    </lineage>
</organism>
<dbReference type="EC" id="2.5.1.49" evidence="7"/>
<feature type="modified residue" description="N6-(pyridoxal phosphate)lysine" evidence="5">
    <location>
        <position position="259"/>
    </location>
</feature>
<dbReference type="GO" id="GO:0005737">
    <property type="term" value="C:cytoplasm"/>
    <property type="evidence" value="ECO:0007669"/>
    <property type="project" value="TreeGrafter"/>
</dbReference>
<reference evidence="7 8" key="1">
    <citation type="journal article" date="2009" name="Stand. Genomic Sci.">
        <title>Complete genome sequence of Thermanaerovibrio acidaminovorans type strain (Su883).</title>
        <authorList>
            <person name="Chovatia M."/>
            <person name="Sikorski J."/>
            <person name="Schroder M."/>
            <person name="Lapidus A."/>
            <person name="Nolan M."/>
            <person name="Tice H."/>
            <person name="Glavina Del Rio T."/>
            <person name="Copeland A."/>
            <person name="Cheng J.F."/>
            <person name="Lucas S."/>
            <person name="Chen F."/>
            <person name="Bruce D."/>
            <person name="Goodwin L."/>
            <person name="Pitluck S."/>
            <person name="Ivanova N."/>
            <person name="Mavromatis K."/>
            <person name="Ovchinnikova G."/>
            <person name="Pati A."/>
            <person name="Chen A."/>
            <person name="Palaniappan K."/>
            <person name="Land M."/>
            <person name="Hauser L."/>
            <person name="Chang Y.J."/>
            <person name="Jeffries C.D."/>
            <person name="Chain P."/>
            <person name="Saunders E."/>
            <person name="Detter J.C."/>
            <person name="Brettin T."/>
            <person name="Rohde M."/>
            <person name="Goker M."/>
            <person name="Spring S."/>
            <person name="Bristow J."/>
            <person name="Markowitz V."/>
            <person name="Hugenholtz P."/>
            <person name="Kyrpides N.C."/>
            <person name="Klenk H.P."/>
            <person name="Eisen J.A."/>
        </authorList>
    </citation>
    <scope>NUCLEOTIDE SEQUENCE [LARGE SCALE GENOMIC DNA]</scope>
    <source>
        <strain evidence="8">ATCC 49978 / DSM 6589 / Su883</strain>
    </source>
</reference>
<dbReference type="PANTHER" id="PTHR43797">
    <property type="entry name" value="HOMOCYSTEINE/CYSTEINE SYNTHASE"/>
    <property type="match status" value="1"/>
</dbReference>
<dbReference type="NCBIfam" id="TIGR01326">
    <property type="entry name" value="OAH_OAS_sulfhy"/>
    <property type="match status" value="1"/>
</dbReference>
<sequence>MKPGNLQSTSLRGANTCGESRVIREKAATGSLLSEGPFNFTPWGLEVFILSQERKRGIHTRALHDGWRSDPATGAFGLPIYATAAYEFRDADHACRLFRLEEEGHIYSRISNPTVKAYEDCVASLEGGVGAVAFSSGQGAFTHLIGALCSAGDHLVVSRKSYGGTLTLIRNTFARFGVESTLVDPNRIDQVREAVRPNTKAIIVETVGNPLLDVAPLEDLARVAEEVDAALVVDNTFATPVSCRPIEWGAHLVVHSCTKFISGFGNVVGGIVVDGGNKDWSGPKWGLVNRPDPGYNGLVFTDAFGPGAMGAKLRATLLRDLGGCPSPFDAYLLKLSCGTLPLRFARHSENGLGVARFLKGHRKVKWVRYPGIADDPSHPLAQRYLGGLYGGMVAFCLDGGVEEGRRFLEGLRLFGHMANLGDSRSLAIHPASTTHSQLSREDRLAGGIDDGLIRLSVGLEDLEDLLEDLERALGEV</sequence>
<dbReference type="GO" id="GO:0071269">
    <property type="term" value="P:L-homocysteine biosynthetic process"/>
    <property type="evidence" value="ECO:0007669"/>
    <property type="project" value="TreeGrafter"/>
</dbReference>
<dbReference type="GO" id="GO:0004124">
    <property type="term" value="F:cysteine synthase activity"/>
    <property type="evidence" value="ECO:0007669"/>
    <property type="project" value="TreeGrafter"/>
</dbReference>
<dbReference type="FunFam" id="3.40.640.10:FF:000046">
    <property type="entry name" value="Cystathionine gamma-lyase"/>
    <property type="match status" value="1"/>
</dbReference>
<evidence type="ECO:0000256" key="2">
    <source>
        <dbReference type="ARBA" id="ARBA00009077"/>
    </source>
</evidence>
<protein>
    <submittedName>
        <fullName evidence="7">O-acetylhomoserineaminocarboxypropyltransferase</fullName>
        <ecNumber evidence="7">2.5.1.49</ecNumber>
    </submittedName>
</protein>
<evidence type="ECO:0000313" key="7">
    <source>
        <dbReference type="EMBL" id="ACZ19728.1"/>
    </source>
</evidence>
<evidence type="ECO:0000256" key="1">
    <source>
        <dbReference type="ARBA" id="ARBA00001933"/>
    </source>
</evidence>
<dbReference type="SUPFAM" id="SSF53383">
    <property type="entry name" value="PLP-dependent transferases"/>
    <property type="match status" value="1"/>
</dbReference>
<dbReference type="PANTHER" id="PTHR43797:SF2">
    <property type="entry name" value="HOMOCYSTEINE_CYSTEINE SYNTHASE"/>
    <property type="match status" value="1"/>
</dbReference>
<dbReference type="PIRSF" id="PIRSF001434">
    <property type="entry name" value="CGS"/>
    <property type="match status" value="1"/>
</dbReference>
<dbReference type="AlphaFoldDB" id="D1B6T7"/>
<dbReference type="OrthoDB" id="9780685at2"/>
<keyword evidence="8" id="KW-1185">Reference proteome</keyword>
<proteinExistence type="inferred from homology"/>
<dbReference type="InterPro" id="IPR000277">
    <property type="entry name" value="Cys/Met-Metab_PyrdxlP-dep_enz"/>
</dbReference>
<dbReference type="GO" id="GO:0019346">
    <property type="term" value="P:transsulfuration"/>
    <property type="evidence" value="ECO:0007669"/>
    <property type="project" value="InterPro"/>
</dbReference>
<accession>D1B6T7</accession>
<dbReference type="Gene3D" id="3.90.1150.10">
    <property type="entry name" value="Aspartate Aminotransferase, domain 1"/>
    <property type="match status" value="1"/>
</dbReference>
<dbReference type="HOGENOM" id="CLU_018986_4_0_0"/>
<dbReference type="Pfam" id="PF01053">
    <property type="entry name" value="Cys_Met_Meta_PP"/>
    <property type="match status" value="1"/>
</dbReference>
<dbReference type="GO" id="GO:0003961">
    <property type="term" value="F:O-acetylhomoserine aminocarboxypropyltransferase activity"/>
    <property type="evidence" value="ECO:0007669"/>
    <property type="project" value="UniProtKB-EC"/>
</dbReference>
<evidence type="ECO:0000256" key="4">
    <source>
        <dbReference type="ARBA" id="ARBA00022898"/>
    </source>
</evidence>
<dbReference type="PATRIC" id="fig|525903.6.peg.1498"/>
<evidence type="ECO:0000313" key="8">
    <source>
        <dbReference type="Proteomes" id="UP000002030"/>
    </source>
</evidence>
<comment type="cofactor">
    <cofactor evidence="1 6">
        <name>pyridoxal 5'-phosphate</name>
        <dbReference type="ChEBI" id="CHEBI:597326"/>
    </cofactor>
</comment>
<dbReference type="Proteomes" id="UP000002030">
    <property type="component" value="Chromosome"/>
</dbReference>
<dbReference type="STRING" id="525903.Taci_1506"/>
<gene>
    <name evidence="7" type="ordered locus">Taci_1506</name>
</gene>
<keyword evidence="3 7" id="KW-0808">Transferase</keyword>
<dbReference type="GO" id="GO:0006535">
    <property type="term" value="P:cysteine biosynthetic process from serine"/>
    <property type="evidence" value="ECO:0007669"/>
    <property type="project" value="TreeGrafter"/>
</dbReference>
<keyword evidence="4 5" id="KW-0663">Pyridoxal phosphate</keyword>
<comment type="similarity">
    <text evidence="2 6">Belongs to the trans-sulfuration enzymes family.</text>
</comment>
<name>D1B6T7_THEAS</name>
<dbReference type="CDD" id="cd00614">
    <property type="entry name" value="CGS_like"/>
    <property type="match status" value="1"/>
</dbReference>
<dbReference type="Gene3D" id="3.40.640.10">
    <property type="entry name" value="Type I PLP-dependent aspartate aminotransferase-like (Major domain)"/>
    <property type="match status" value="1"/>
</dbReference>
<evidence type="ECO:0000256" key="6">
    <source>
        <dbReference type="RuleBase" id="RU362118"/>
    </source>
</evidence>
<dbReference type="InterPro" id="IPR015421">
    <property type="entry name" value="PyrdxlP-dep_Trfase_major"/>
</dbReference>
<dbReference type="KEGG" id="tai:Taci_1506"/>
<dbReference type="GO" id="GO:0030170">
    <property type="term" value="F:pyridoxal phosphate binding"/>
    <property type="evidence" value="ECO:0007669"/>
    <property type="project" value="InterPro"/>
</dbReference>
<dbReference type="InterPro" id="IPR015424">
    <property type="entry name" value="PyrdxlP-dep_Trfase"/>
</dbReference>
<evidence type="ECO:0000256" key="5">
    <source>
        <dbReference type="PIRSR" id="PIRSR001434-2"/>
    </source>
</evidence>
<dbReference type="InterPro" id="IPR015422">
    <property type="entry name" value="PyrdxlP-dep_Trfase_small"/>
</dbReference>
<evidence type="ECO:0000256" key="3">
    <source>
        <dbReference type="ARBA" id="ARBA00022679"/>
    </source>
</evidence>
<dbReference type="eggNOG" id="COG2873">
    <property type="taxonomic scope" value="Bacteria"/>
</dbReference>
<dbReference type="EnsemblBacteria" id="ACZ19728">
    <property type="protein sequence ID" value="ACZ19728"/>
    <property type="gene ID" value="Taci_1506"/>
</dbReference>
<dbReference type="InterPro" id="IPR006235">
    <property type="entry name" value="OAc-hSer/O-AcSer_sulfhydrylase"/>
</dbReference>
<dbReference type="EMBL" id="CP001818">
    <property type="protein sequence ID" value="ACZ19728.1"/>
    <property type="molecule type" value="Genomic_DNA"/>
</dbReference>